<feature type="domain" description="AGC-kinase C-terminal" evidence="24">
    <location>
        <begin position="755"/>
        <end position="823"/>
    </location>
</feature>
<evidence type="ECO:0000256" key="2">
    <source>
        <dbReference type="ARBA" id="ARBA00004308"/>
    </source>
</evidence>
<evidence type="ECO:0000256" key="19">
    <source>
        <dbReference type="ARBA" id="ARBA00047462"/>
    </source>
</evidence>
<reference evidence="25 26" key="1">
    <citation type="journal article" date="2006" name="Nature">
        <title>Global trends of whole-genome duplications revealed by the ciliate Paramecium tetraurelia.</title>
        <authorList>
            <consortium name="Genoscope"/>
            <person name="Aury J.-M."/>
            <person name="Jaillon O."/>
            <person name="Duret L."/>
            <person name="Noel B."/>
            <person name="Jubin C."/>
            <person name="Porcel B.M."/>
            <person name="Segurens B."/>
            <person name="Daubin V."/>
            <person name="Anthouard V."/>
            <person name="Aiach N."/>
            <person name="Arnaiz O."/>
            <person name="Billaut A."/>
            <person name="Beisson J."/>
            <person name="Blanc I."/>
            <person name="Bouhouche K."/>
            <person name="Camara F."/>
            <person name="Duharcourt S."/>
            <person name="Guigo R."/>
            <person name="Gogendeau D."/>
            <person name="Katinka M."/>
            <person name="Keller A.-M."/>
            <person name="Kissmehl R."/>
            <person name="Klotz C."/>
            <person name="Koll F."/>
            <person name="Le Moue A."/>
            <person name="Lepere C."/>
            <person name="Malinsky S."/>
            <person name="Nowacki M."/>
            <person name="Nowak J.K."/>
            <person name="Plattner H."/>
            <person name="Poulain J."/>
            <person name="Ruiz F."/>
            <person name="Serrano V."/>
            <person name="Zagulski M."/>
            <person name="Dessen P."/>
            <person name="Betermier M."/>
            <person name="Weissenbach J."/>
            <person name="Scarpelli C."/>
            <person name="Schachter V."/>
            <person name="Sperling L."/>
            <person name="Meyer E."/>
            <person name="Cohen J."/>
            <person name="Wincker P."/>
        </authorList>
    </citation>
    <scope>NUCLEOTIDE SEQUENCE [LARGE SCALE GENOMIC DNA]</scope>
    <source>
        <strain evidence="25 26">Stock d4-2</strain>
    </source>
</reference>
<feature type="region of interest" description="Disordered" evidence="21">
    <location>
        <begin position="1"/>
        <end position="22"/>
    </location>
</feature>
<dbReference type="Gene3D" id="2.60.120.10">
    <property type="entry name" value="Jelly Rolls"/>
    <property type="match status" value="3"/>
</dbReference>
<dbReference type="AlphaFoldDB" id="A0BE58"/>
<keyword evidence="16" id="KW-0472">Membrane</keyword>
<dbReference type="GO" id="GO:0004692">
    <property type="term" value="F:cGMP-dependent protein kinase activity"/>
    <property type="evidence" value="ECO:0007669"/>
    <property type="project" value="UniProtKB-EC"/>
</dbReference>
<dbReference type="Pfam" id="PF00027">
    <property type="entry name" value="cNMP_binding"/>
    <property type="match status" value="2"/>
</dbReference>
<feature type="domain" description="Protein kinase" evidence="22">
    <location>
        <begin position="498"/>
        <end position="754"/>
    </location>
</feature>
<dbReference type="PROSITE" id="PS00107">
    <property type="entry name" value="PROTEIN_KINASE_ATP"/>
    <property type="match status" value="1"/>
</dbReference>
<feature type="domain" description="Cyclic nucleotide-binding" evidence="23">
    <location>
        <begin position="243"/>
        <end position="343"/>
    </location>
</feature>
<dbReference type="SMART" id="SM00100">
    <property type="entry name" value="cNMP"/>
    <property type="match status" value="3"/>
</dbReference>
<dbReference type="InterPro" id="IPR011009">
    <property type="entry name" value="Kinase-like_dom_sf"/>
</dbReference>
<keyword evidence="8" id="KW-0140">cGMP</keyword>
<dbReference type="GO" id="GO:0046872">
    <property type="term" value="F:metal ion binding"/>
    <property type="evidence" value="ECO:0007669"/>
    <property type="project" value="UniProtKB-KW"/>
</dbReference>
<dbReference type="GO" id="GO:0005952">
    <property type="term" value="C:cAMP-dependent protein kinase complex"/>
    <property type="evidence" value="ECO:0000318"/>
    <property type="project" value="GO_Central"/>
</dbReference>
<proteinExistence type="inferred from homology"/>
<dbReference type="SUPFAM" id="SSF56112">
    <property type="entry name" value="Protein kinase-like (PK-like)"/>
    <property type="match status" value="1"/>
</dbReference>
<dbReference type="PANTHER" id="PTHR24353">
    <property type="entry name" value="CYCLIC NUCLEOTIDE-DEPENDENT PROTEIN KINASE"/>
    <property type="match status" value="1"/>
</dbReference>
<comment type="similarity">
    <text evidence="4">Belongs to the protein kinase superfamily. AGC Ser/Thr protein kinase family. cGMP subfamily.</text>
</comment>
<evidence type="ECO:0000256" key="16">
    <source>
        <dbReference type="ARBA" id="ARBA00023136"/>
    </source>
</evidence>
<dbReference type="PROSITE" id="PS50011">
    <property type="entry name" value="PROTEIN_KINASE_DOM"/>
    <property type="match status" value="1"/>
</dbReference>
<dbReference type="OMA" id="MYPKQIP"/>
<dbReference type="GO" id="GO:0012505">
    <property type="term" value="C:endomembrane system"/>
    <property type="evidence" value="ECO:0007669"/>
    <property type="project" value="UniProtKB-SubCell"/>
</dbReference>
<feature type="domain" description="Cyclic nucleotide-binding" evidence="23">
    <location>
        <begin position="136"/>
        <end position="240"/>
    </location>
</feature>
<dbReference type="EC" id="2.7.11.12" evidence="5"/>
<dbReference type="FunFam" id="2.60.120.10:FF:000154">
    <property type="entry name" value="cGMP-dependent protein kinase 1-4"/>
    <property type="match status" value="1"/>
</dbReference>
<comment type="catalytic activity">
    <reaction evidence="19">
        <text>L-seryl-[protein] + ATP = O-phospho-L-seryl-[protein] + ADP + H(+)</text>
        <dbReference type="Rhea" id="RHEA:17989"/>
        <dbReference type="Rhea" id="RHEA-COMP:9863"/>
        <dbReference type="Rhea" id="RHEA-COMP:11604"/>
        <dbReference type="ChEBI" id="CHEBI:15378"/>
        <dbReference type="ChEBI" id="CHEBI:29999"/>
        <dbReference type="ChEBI" id="CHEBI:30616"/>
        <dbReference type="ChEBI" id="CHEBI:83421"/>
        <dbReference type="ChEBI" id="CHEBI:456216"/>
        <dbReference type="EC" id="2.7.11.12"/>
    </reaction>
</comment>
<dbReference type="Gene3D" id="1.10.510.10">
    <property type="entry name" value="Transferase(Phosphotransferase) domain 1"/>
    <property type="match status" value="1"/>
</dbReference>
<dbReference type="PROSITE" id="PS00888">
    <property type="entry name" value="CNMP_BINDING_1"/>
    <property type="match status" value="1"/>
</dbReference>
<dbReference type="SUPFAM" id="SSF51206">
    <property type="entry name" value="cAMP-binding domain-like"/>
    <property type="match status" value="3"/>
</dbReference>
<dbReference type="CDD" id="cd00038">
    <property type="entry name" value="CAP_ED"/>
    <property type="match status" value="3"/>
</dbReference>
<dbReference type="FunFam" id="2.60.120.10:FF:000089">
    <property type="entry name" value="cGMP-dependent protein kinase 5-1"/>
    <property type="match status" value="1"/>
</dbReference>
<keyword evidence="14" id="KW-0460">Magnesium</keyword>
<keyword evidence="6" id="KW-0963">Cytoplasm</keyword>
<evidence type="ECO:0000256" key="5">
    <source>
        <dbReference type="ARBA" id="ARBA00012428"/>
    </source>
</evidence>
<dbReference type="GeneID" id="5010007"/>
<comment type="cofactor">
    <cofactor evidence="1">
        <name>Mg(2+)</name>
        <dbReference type="ChEBI" id="CHEBI:18420"/>
    </cofactor>
</comment>
<dbReference type="OrthoDB" id="100546at2759"/>
<evidence type="ECO:0000313" key="26">
    <source>
        <dbReference type="Proteomes" id="UP000000600"/>
    </source>
</evidence>
<evidence type="ECO:0000256" key="3">
    <source>
        <dbReference type="ARBA" id="ARBA00004496"/>
    </source>
</evidence>
<evidence type="ECO:0000256" key="1">
    <source>
        <dbReference type="ARBA" id="ARBA00001946"/>
    </source>
</evidence>
<dbReference type="InParanoid" id="A0BE58"/>
<name>A0BE58_PARTE</name>
<evidence type="ECO:0000313" key="25">
    <source>
        <dbReference type="EMBL" id="CAK56825.1"/>
    </source>
</evidence>
<keyword evidence="11 20" id="KW-0547">Nucleotide-binding</keyword>
<dbReference type="GO" id="GO:0007189">
    <property type="term" value="P:adenylate cyclase-activating G protein-coupled receptor signaling pathway"/>
    <property type="evidence" value="ECO:0000318"/>
    <property type="project" value="GO_Central"/>
</dbReference>
<dbReference type="InterPro" id="IPR000595">
    <property type="entry name" value="cNMP-bd_dom"/>
</dbReference>
<dbReference type="InterPro" id="IPR035014">
    <property type="entry name" value="STKc_cGK"/>
</dbReference>
<evidence type="ECO:0000256" key="9">
    <source>
        <dbReference type="ARBA" id="ARBA00022679"/>
    </source>
</evidence>
<dbReference type="GO" id="GO:0005524">
    <property type="term" value="F:ATP binding"/>
    <property type="evidence" value="ECO:0007669"/>
    <property type="project" value="UniProtKB-UniRule"/>
</dbReference>
<dbReference type="FunFam" id="3.30.200.20:FF:000042">
    <property type="entry name" value="Aurora kinase A"/>
    <property type="match status" value="1"/>
</dbReference>
<feature type="domain" description="Cyclic nucleotide-binding" evidence="23">
    <location>
        <begin position="364"/>
        <end position="409"/>
    </location>
</feature>
<dbReference type="HOGENOM" id="CLU_000288_73_2_1"/>
<dbReference type="FunCoup" id="A0BE58">
    <property type="interactions" value="5"/>
</dbReference>
<keyword evidence="7" id="KW-0723">Serine/threonine-protein kinase</keyword>
<dbReference type="EMBL" id="CT867988">
    <property type="protein sequence ID" value="CAK56825.1"/>
    <property type="molecule type" value="Genomic_DNA"/>
</dbReference>
<evidence type="ECO:0000259" key="22">
    <source>
        <dbReference type="PROSITE" id="PS50011"/>
    </source>
</evidence>
<dbReference type="Pfam" id="PF00069">
    <property type="entry name" value="Pkinase"/>
    <property type="match status" value="1"/>
</dbReference>
<dbReference type="PRINTS" id="PR00103">
    <property type="entry name" value="CAMPKINASE"/>
</dbReference>
<evidence type="ECO:0000256" key="21">
    <source>
        <dbReference type="SAM" id="MobiDB-lite"/>
    </source>
</evidence>
<dbReference type="PROSITE" id="PS00889">
    <property type="entry name" value="CNMP_BINDING_2"/>
    <property type="match status" value="1"/>
</dbReference>
<dbReference type="RefSeq" id="XP_001424223.1">
    <property type="nucleotide sequence ID" value="XM_001424186.1"/>
</dbReference>
<keyword evidence="13 20" id="KW-0067">ATP-binding</keyword>
<comment type="subcellular location">
    <subcellularLocation>
        <location evidence="3">Cytoplasm</location>
    </subcellularLocation>
    <subcellularLocation>
        <location evidence="2">Endomembrane system</location>
    </subcellularLocation>
</comment>
<dbReference type="PROSITE" id="PS51285">
    <property type="entry name" value="AGC_KINASE_CTER"/>
    <property type="match status" value="1"/>
</dbReference>
<feature type="binding site" evidence="20">
    <location>
        <position position="531"/>
    </location>
    <ligand>
        <name>ATP</name>
        <dbReference type="ChEBI" id="CHEBI:30616"/>
    </ligand>
</feature>
<keyword evidence="26" id="KW-1185">Reference proteome</keyword>
<dbReference type="KEGG" id="ptm:GSPATT00027857001"/>
<dbReference type="STRING" id="5888.A0BE58"/>
<dbReference type="Gene3D" id="3.30.200.20">
    <property type="entry name" value="Phosphorylase Kinase, domain 1"/>
    <property type="match status" value="1"/>
</dbReference>
<dbReference type="InterPro" id="IPR000719">
    <property type="entry name" value="Prot_kinase_dom"/>
</dbReference>
<evidence type="ECO:0000256" key="13">
    <source>
        <dbReference type="ARBA" id="ARBA00022840"/>
    </source>
</evidence>
<evidence type="ECO:0000256" key="8">
    <source>
        <dbReference type="ARBA" id="ARBA00022535"/>
    </source>
</evidence>
<dbReference type="InterPro" id="IPR018490">
    <property type="entry name" value="cNMP-bd_dom_sf"/>
</dbReference>
<keyword evidence="9" id="KW-0808">Transferase</keyword>
<protein>
    <recommendedName>
        <fullName evidence="17">cGMP-dependent protein kinase</fullName>
        <ecNumber evidence="5">2.7.11.12</ecNumber>
    </recommendedName>
</protein>
<evidence type="ECO:0000256" key="11">
    <source>
        <dbReference type="ARBA" id="ARBA00022741"/>
    </source>
</evidence>
<dbReference type="InterPro" id="IPR014710">
    <property type="entry name" value="RmlC-like_jellyroll"/>
</dbReference>
<evidence type="ECO:0000259" key="23">
    <source>
        <dbReference type="PROSITE" id="PS50042"/>
    </source>
</evidence>
<evidence type="ECO:0000256" key="12">
    <source>
        <dbReference type="ARBA" id="ARBA00022777"/>
    </source>
</evidence>
<dbReference type="InterPro" id="IPR017441">
    <property type="entry name" value="Protein_kinase_ATP_BS"/>
</dbReference>
<evidence type="ECO:0000256" key="15">
    <source>
        <dbReference type="ARBA" id="ARBA00022992"/>
    </source>
</evidence>
<keyword evidence="15" id="KW-0142">cGMP-binding</keyword>
<dbReference type="PROSITE" id="PS50042">
    <property type="entry name" value="CNMP_BINDING_3"/>
    <property type="match status" value="3"/>
</dbReference>
<evidence type="ECO:0000256" key="7">
    <source>
        <dbReference type="ARBA" id="ARBA00022527"/>
    </source>
</evidence>
<accession>A0BE58</accession>
<evidence type="ECO:0000259" key="24">
    <source>
        <dbReference type="PROSITE" id="PS51285"/>
    </source>
</evidence>
<evidence type="ECO:0000256" key="4">
    <source>
        <dbReference type="ARBA" id="ARBA00006352"/>
    </source>
</evidence>
<keyword evidence="10" id="KW-0479">Metal-binding</keyword>
<dbReference type="InterPro" id="IPR000961">
    <property type="entry name" value="AGC-kinase_C"/>
</dbReference>
<dbReference type="SMART" id="SM00220">
    <property type="entry name" value="S_TKc"/>
    <property type="match status" value="1"/>
</dbReference>
<dbReference type="GO" id="GO:0005737">
    <property type="term" value="C:cytoplasm"/>
    <property type="evidence" value="ECO:0007669"/>
    <property type="project" value="UniProtKB-SubCell"/>
</dbReference>
<dbReference type="PANTHER" id="PTHR24353:SF37">
    <property type="entry name" value="CAMP-DEPENDENT PROTEIN KINASE CATALYTIC SUBUNIT PRKX"/>
    <property type="match status" value="1"/>
</dbReference>
<dbReference type="CDD" id="cd05572">
    <property type="entry name" value="STKc_cGK"/>
    <property type="match status" value="1"/>
</dbReference>
<dbReference type="GO" id="GO:0030553">
    <property type="term" value="F:cGMP binding"/>
    <property type="evidence" value="ECO:0007669"/>
    <property type="project" value="UniProtKB-KW"/>
</dbReference>
<dbReference type="Proteomes" id="UP000000600">
    <property type="component" value="Unassembled WGS sequence"/>
</dbReference>
<keyword evidence="12" id="KW-0418">Kinase</keyword>
<sequence>MGNCFVSKPKKEIQSEDQSPGKEALNLFKQKQKLKEDTITEQVKNGGTMLKQDSKHASDVIQGQDDHIKQRNEKKNKKFVNGILQKDEFVENVEKIEKDKKPHDYQVILNALGQHYFFAHISDQHKQIFNYEPREDIVMKMFYCRVAGNEFVFQQNDQASAYFIIDQGVCEIIINGEVKKQLSTGDGFGELALLYGAPRSASVKTKDECFFWCIDRGTFRAAVEELVQKEYDENRKFIDSIKFFEWMTVDQKDMIAGAIIAQQFKKGQAIVNEGDMASSYFIIKSGMVKIMKGGNELRQMSAGDSFGEQALYQNSVRGASVIAVDENVCCLAIGRETITKILGDKIQVIMYNNLLRWSFEKNQLLCKLTKIQIEKIVTKIQTVNYEANQKIYTADQKCDKLVIVLEGKLCNKEKEIATKGQMVGDQFLPKKNRDKLVPYDIFLKEGGKVAQIPFEQFLECIGGELDQVIQKNENNHEVKYMQKQISKQQVDYLILDDMIHIKKLGQGQFGSVYLCKNKKDGKLYALKCIIKNQIVEQHLENHLTQEKTVLEQVQFPLMMRFYKSMKDDNFIYFLIEYIKGLELFDVIRDIGLLNTYDSQFYIASLLLCMEYLHTHHIVYRDIKPENVMVDHHGYIRLIDMGTAKILKGKGRTFTIIGTPHYMAPEILNGKGYSYSVDLWSIGICLYEFMCGGVPFAEDAEDPYEIYEEITKKQISYPNHLKDRKAKKFIDQLLNKTPEIRLGGSYAALKANTWFDGLDWDKLMDKELKPPYIPPKDRLIGDKEIVTIEKQNKSIQSEIKNDLGDKNLYKKELAKDPNWDDKFN</sequence>
<evidence type="ECO:0000256" key="17">
    <source>
        <dbReference type="ARBA" id="ARBA00024113"/>
    </source>
</evidence>
<evidence type="ECO:0000256" key="18">
    <source>
        <dbReference type="ARBA" id="ARBA00047298"/>
    </source>
</evidence>
<organism evidence="25 26">
    <name type="scientific">Paramecium tetraurelia</name>
    <dbReference type="NCBI Taxonomy" id="5888"/>
    <lineage>
        <taxon>Eukaryota</taxon>
        <taxon>Sar</taxon>
        <taxon>Alveolata</taxon>
        <taxon>Ciliophora</taxon>
        <taxon>Intramacronucleata</taxon>
        <taxon>Oligohymenophorea</taxon>
        <taxon>Peniculida</taxon>
        <taxon>Parameciidae</taxon>
        <taxon>Paramecium</taxon>
    </lineage>
</organism>
<evidence type="ECO:0000256" key="10">
    <source>
        <dbReference type="ARBA" id="ARBA00022723"/>
    </source>
</evidence>
<gene>
    <name evidence="25" type="ORF">GSPATT00027857001</name>
</gene>
<dbReference type="InterPro" id="IPR008271">
    <property type="entry name" value="Ser/Thr_kinase_AS"/>
</dbReference>
<dbReference type="GO" id="GO:0004691">
    <property type="term" value="F:cAMP-dependent protein kinase activity"/>
    <property type="evidence" value="ECO:0000318"/>
    <property type="project" value="GO_Central"/>
</dbReference>
<evidence type="ECO:0000256" key="20">
    <source>
        <dbReference type="PROSITE-ProRule" id="PRU10141"/>
    </source>
</evidence>
<evidence type="ECO:0000256" key="6">
    <source>
        <dbReference type="ARBA" id="ARBA00022490"/>
    </source>
</evidence>
<dbReference type="InterPro" id="IPR018488">
    <property type="entry name" value="cNMP-bd_CS"/>
</dbReference>
<comment type="catalytic activity">
    <reaction evidence="18">
        <text>L-threonyl-[protein] + ATP = O-phospho-L-threonyl-[protein] + ADP + H(+)</text>
        <dbReference type="Rhea" id="RHEA:46608"/>
        <dbReference type="Rhea" id="RHEA-COMP:11060"/>
        <dbReference type="Rhea" id="RHEA-COMP:11605"/>
        <dbReference type="ChEBI" id="CHEBI:15378"/>
        <dbReference type="ChEBI" id="CHEBI:30013"/>
        <dbReference type="ChEBI" id="CHEBI:30616"/>
        <dbReference type="ChEBI" id="CHEBI:61977"/>
        <dbReference type="ChEBI" id="CHEBI:456216"/>
        <dbReference type="EC" id="2.7.11.12"/>
    </reaction>
</comment>
<dbReference type="PROSITE" id="PS00108">
    <property type="entry name" value="PROTEIN_KINASE_ST"/>
    <property type="match status" value="1"/>
</dbReference>
<dbReference type="eggNOG" id="KOG0614">
    <property type="taxonomic scope" value="Eukaryota"/>
</dbReference>
<evidence type="ECO:0000256" key="14">
    <source>
        <dbReference type="ARBA" id="ARBA00022842"/>
    </source>
</evidence>